<evidence type="ECO:0000256" key="13">
    <source>
        <dbReference type="ARBA" id="ARBA00043721"/>
    </source>
</evidence>
<evidence type="ECO:0000256" key="5">
    <source>
        <dbReference type="ARBA" id="ARBA00022525"/>
    </source>
</evidence>
<dbReference type="InterPro" id="IPR029033">
    <property type="entry name" value="His_PPase_superfam"/>
</dbReference>
<dbReference type="PANTHER" id="PTHR20963">
    <property type="entry name" value="MULTIPLE INOSITOL POLYPHOSPHATE PHOSPHATASE-RELATED"/>
    <property type="match status" value="1"/>
</dbReference>
<dbReference type="InterPro" id="IPR000560">
    <property type="entry name" value="His_Pase_clade-2"/>
</dbReference>
<organism evidence="20 21">
    <name type="scientific">Stachybotrys elegans</name>
    <dbReference type="NCBI Taxonomy" id="80388"/>
    <lineage>
        <taxon>Eukaryota</taxon>
        <taxon>Fungi</taxon>
        <taxon>Dikarya</taxon>
        <taxon>Ascomycota</taxon>
        <taxon>Pezizomycotina</taxon>
        <taxon>Sordariomycetes</taxon>
        <taxon>Hypocreomycetidae</taxon>
        <taxon>Hypocreales</taxon>
        <taxon>Stachybotryaceae</taxon>
        <taxon>Stachybotrys</taxon>
    </lineage>
</organism>
<accession>A0A8K0WXK1</accession>
<dbReference type="PIRSF" id="PIRSF000894">
    <property type="entry name" value="Acid_phosphatase"/>
    <property type="match status" value="1"/>
</dbReference>
<feature type="disulfide bond" evidence="19">
    <location>
        <begin position="391"/>
        <end position="399"/>
    </location>
</feature>
<keyword evidence="21" id="KW-1185">Reference proteome</keyword>
<evidence type="ECO:0000256" key="9">
    <source>
        <dbReference type="ARBA" id="ARBA00041857"/>
    </source>
</evidence>
<keyword evidence="7 19" id="KW-1015">Disulfide bond</keyword>
<proteinExistence type="inferred from homology"/>
<comment type="catalytic activity">
    <reaction evidence="15">
        <text>1D-myo-inositol hexakisphosphate + H2O = 1D-myo-inositol 1,2,4,5,6-pentakisphosphate + phosphate</text>
        <dbReference type="Rhea" id="RHEA:16989"/>
        <dbReference type="ChEBI" id="CHEBI:15377"/>
        <dbReference type="ChEBI" id="CHEBI:43474"/>
        <dbReference type="ChEBI" id="CHEBI:57798"/>
        <dbReference type="ChEBI" id="CHEBI:58130"/>
        <dbReference type="EC" id="3.1.3.8"/>
    </reaction>
    <physiologicalReaction direction="left-to-right" evidence="15">
        <dbReference type="Rhea" id="RHEA:16990"/>
    </physiologicalReaction>
</comment>
<sequence>MDTPHDLWGQYSPFFSVPSDIDPSTPPECDLTFGQVLSRHGSRDPTWRKTNAYDALIYRIQNSVSEYAPGYEFIADYDFPLGKDQLTLFGQREMVESGKAFYQRYKNLADDSDPFFRAAGASRVIESAYNFTHGLLEAQGRSDEIHLPKDMLILPEVRGFNNTLNHGGCPEFESRSFSEIKHEIQDTWKRVWLPPVTERLNRKLPGSKITLDETIYMMDLCPFHTVASPDAVTSDFCRLFSKKEWRNYAYFESLDKWYGYGMGNPLGPTQGVGFANELIARLTGTPVQDETSTNSTLDSSKDTFPLNRTLYADFSHDNLMTSVFAALGLYNATNGLSPTHEESPEQNNGYSAAWTVPFAGRMYVEKMRCSSDDEELVRVLVNDRVVPLHNCGADNLGRCRLGAFVESLSFARNGGLWDACFT</sequence>
<dbReference type="InterPro" id="IPR033379">
    <property type="entry name" value="Acid_Pase_AS"/>
</dbReference>
<evidence type="ECO:0000256" key="18">
    <source>
        <dbReference type="PIRSR" id="PIRSR000894-1"/>
    </source>
</evidence>
<dbReference type="Pfam" id="PF00328">
    <property type="entry name" value="His_Phos_2"/>
    <property type="match status" value="1"/>
</dbReference>
<evidence type="ECO:0000256" key="1">
    <source>
        <dbReference type="ARBA" id="ARBA00004613"/>
    </source>
</evidence>
<evidence type="ECO:0000256" key="2">
    <source>
        <dbReference type="ARBA" id="ARBA00005375"/>
    </source>
</evidence>
<keyword evidence="5" id="KW-0964">Secreted</keyword>
<dbReference type="OrthoDB" id="6509975at2759"/>
<dbReference type="EC" id="3.1.3.8" evidence="4"/>
<comment type="catalytic activity">
    <reaction evidence="14">
        <text>1D-myo-inositol 1,2,4,5,6-pentakisphosphate + H2O = 1D-myo-inositol 1,2,5,6-tetrakisphosphate + phosphate</text>
        <dbReference type="Rhea" id="RHEA:77115"/>
        <dbReference type="ChEBI" id="CHEBI:15377"/>
        <dbReference type="ChEBI" id="CHEBI:43474"/>
        <dbReference type="ChEBI" id="CHEBI:57798"/>
        <dbReference type="ChEBI" id="CHEBI:195535"/>
    </reaction>
    <physiologicalReaction direction="left-to-right" evidence="14">
        <dbReference type="Rhea" id="RHEA:77116"/>
    </physiologicalReaction>
</comment>
<dbReference type="CDD" id="cd07061">
    <property type="entry name" value="HP_HAP_like"/>
    <property type="match status" value="1"/>
</dbReference>
<dbReference type="EMBL" id="JAGPNK010000001">
    <property type="protein sequence ID" value="KAH7327916.1"/>
    <property type="molecule type" value="Genomic_DNA"/>
</dbReference>
<dbReference type="PANTHER" id="PTHR20963:SF24">
    <property type="entry name" value="3-PHYTASE B"/>
    <property type="match status" value="1"/>
</dbReference>
<evidence type="ECO:0000256" key="4">
    <source>
        <dbReference type="ARBA" id="ARBA00012632"/>
    </source>
</evidence>
<dbReference type="Proteomes" id="UP000813444">
    <property type="component" value="Unassembled WGS sequence"/>
</dbReference>
<evidence type="ECO:0000256" key="15">
    <source>
        <dbReference type="ARBA" id="ARBA00043788"/>
    </source>
</evidence>
<keyword evidence="6" id="KW-0378">Hydrolase</keyword>
<name>A0A8K0WXK1_9HYPO</name>
<comment type="subunit">
    <text evidence="3">Monomer.</text>
</comment>
<comment type="catalytic activity">
    <reaction evidence="11">
        <text>1D-myo-inositol 1,2,5,6-tetrakisphosphate + H2O = 1D-myo-inositol 1,2,6-trisphosphate + phosphate</text>
        <dbReference type="Rhea" id="RHEA:77119"/>
        <dbReference type="ChEBI" id="CHEBI:15377"/>
        <dbReference type="ChEBI" id="CHEBI:43474"/>
        <dbReference type="ChEBI" id="CHEBI:195535"/>
        <dbReference type="ChEBI" id="CHEBI:195537"/>
    </reaction>
    <physiologicalReaction direction="left-to-right" evidence="11">
        <dbReference type="Rhea" id="RHEA:77120"/>
    </physiologicalReaction>
</comment>
<evidence type="ECO:0000256" key="3">
    <source>
        <dbReference type="ARBA" id="ARBA00011245"/>
    </source>
</evidence>
<feature type="active site" description="Nucleophile" evidence="18">
    <location>
        <position position="40"/>
    </location>
</feature>
<dbReference type="GO" id="GO:0005576">
    <property type="term" value="C:extracellular region"/>
    <property type="evidence" value="ECO:0007669"/>
    <property type="project" value="UniProtKB-SubCell"/>
</dbReference>
<feature type="disulfide bond" evidence="19">
    <location>
        <begin position="221"/>
        <end position="237"/>
    </location>
</feature>
<dbReference type="GO" id="GO:0016158">
    <property type="term" value="F:inositol hexakisphosphate 3-phosphatase activity"/>
    <property type="evidence" value="ECO:0007669"/>
    <property type="project" value="UniProtKB-EC"/>
</dbReference>
<dbReference type="Gene3D" id="3.40.50.1240">
    <property type="entry name" value="Phosphoglycerate mutase-like"/>
    <property type="match status" value="1"/>
</dbReference>
<comment type="caution">
    <text evidence="20">The sequence shown here is derived from an EMBL/GenBank/DDBJ whole genome shotgun (WGS) entry which is preliminary data.</text>
</comment>
<dbReference type="InterPro" id="IPR016274">
    <property type="entry name" value="Histidine_acid_Pase_euk"/>
</dbReference>
<comment type="catalytic activity">
    <reaction evidence="12">
        <text>1D-myo-inositol 1,2-bisphosphate + H2O = 1D-myo-inositol 2-phosphate + phosphate</text>
        <dbReference type="Rhea" id="RHEA:77135"/>
        <dbReference type="ChEBI" id="CHEBI:15377"/>
        <dbReference type="ChEBI" id="CHEBI:43474"/>
        <dbReference type="ChEBI" id="CHEBI:84142"/>
        <dbReference type="ChEBI" id="CHEBI:195539"/>
    </reaction>
    <physiologicalReaction direction="left-to-right" evidence="12">
        <dbReference type="Rhea" id="RHEA:77136"/>
    </physiologicalReaction>
</comment>
<evidence type="ECO:0000256" key="19">
    <source>
        <dbReference type="PIRSR" id="PIRSR000894-2"/>
    </source>
</evidence>
<evidence type="ECO:0000313" key="20">
    <source>
        <dbReference type="EMBL" id="KAH7327916.1"/>
    </source>
</evidence>
<evidence type="ECO:0000256" key="8">
    <source>
        <dbReference type="ARBA" id="ARBA00023180"/>
    </source>
</evidence>
<evidence type="ECO:0000313" key="21">
    <source>
        <dbReference type="Proteomes" id="UP000813444"/>
    </source>
</evidence>
<comment type="similarity">
    <text evidence="2">Belongs to the histidine acid phosphatase family.</text>
</comment>
<evidence type="ECO:0000256" key="10">
    <source>
        <dbReference type="ARBA" id="ARBA00042300"/>
    </source>
</evidence>
<evidence type="ECO:0000256" key="16">
    <source>
        <dbReference type="ARBA" id="ARBA00044106"/>
    </source>
</evidence>
<evidence type="ECO:0000256" key="6">
    <source>
        <dbReference type="ARBA" id="ARBA00022801"/>
    </source>
</evidence>
<keyword evidence="8" id="KW-0325">Glycoprotein</keyword>
<reference evidence="20" key="1">
    <citation type="journal article" date="2021" name="Nat. Commun.">
        <title>Genetic determinants of endophytism in the Arabidopsis root mycobiome.</title>
        <authorList>
            <person name="Mesny F."/>
            <person name="Miyauchi S."/>
            <person name="Thiergart T."/>
            <person name="Pickel B."/>
            <person name="Atanasova L."/>
            <person name="Karlsson M."/>
            <person name="Huettel B."/>
            <person name="Barry K.W."/>
            <person name="Haridas S."/>
            <person name="Chen C."/>
            <person name="Bauer D."/>
            <person name="Andreopoulos W."/>
            <person name="Pangilinan J."/>
            <person name="LaButti K."/>
            <person name="Riley R."/>
            <person name="Lipzen A."/>
            <person name="Clum A."/>
            <person name="Drula E."/>
            <person name="Henrissat B."/>
            <person name="Kohler A."/>
            <person name="Grigoriev I.V."/>
            <person name="Martin F.M."/>
            <person name="Hacquard S."/>
        </authorList>
    </citation>
    <scope>NUCLEOTIDE SEQUENCE</scope>
    <source>
        <strain evidence="20">MPI-CAGE-CH-0235</strain>
    </source>
</reference>
<evidence type="ECO:0000256" key="7">
    <source>
        <dbReference type="ARBA" id="ARBA00023157"/>
    </source>
</evidence>
<feature type="active site" description="Proton donor" evidence="18">
    <location>
        <position position="317"/>
    </location>
</feature>
<dbReference type="PROSITE" id="PS00778">
    <property type="entry name" value="HIS_ACID_PHOSPHAT_2"/>
    <property type="match status" value="1"/>
</dbReference>
<evidence type="ECO:0000256" key="14">
    <source>
        <dbReference type="ARBA" id="ARBA00043748"/>
    </source>
</evidence>
<dbReference type="SUPFAM" id="SSF53254">
    <property type="entry name" value="Phosphoglycerate mutase-like"/>
    <property type="match status" value="1"/>
</dbReference>
<dbReference type="GO" id="GO:0003993">
    <property type="term" value="F:acid phosphatase activity"/>
    <property type="evidence" value="ECO:0007669"/>
    <property type="project" value="TreeGrafter"/>
</dbReference>
<evidence type="ECO:0000256" key="17">
    <source>
        <dbReference type="ARBA" id="ARBA00044262"/>
    </source>
</evidence>
<evidence type="ECO:0000256" key="12">
    <source>
        <dbReference type="ARBA" id="ARBA00043675"/>
    </source>
</evidence>
<comment type="subcellular location">
    <subcellularLocation>
        <location evidence="1">Secreted</location>
    </subcellularLocation>
</comment>
<gene>
    <name evidence="20" type="ORF">B0I35DRAFT_3993</name>
</gene>
<evidence type="ECO:0000256" key="11">
    <source>
        <dbReference type="ARBA" id="ARBA00043670"/>
    </source>
</evidence>
<feature type="disulfide bond" evidence="19">
    <location>
        <begin position="169"/>
        <end position="420"/>
    </location>
</feature>
<dbReference type="AlphaFoldDB" id="A0A8K0WXK1"/>
<protein>
    <recommendedName>
        <fullName evidence="16">Phytase A</fullName>
        <ecNumber evidence="4">3.1.3.8</ecNumber>
    </recommendedName>
    <alternativeName>
        <fullName evidence="17">Histidine acid phosphatase phyA</fullName>
    </alternativeName>
    <alternativeName>
        <fullName evidence="10">Myo-inositol hexakisphosphate phosphohydrolase A</fullName>
    </alternativeName>
    <alternativeName>
        <fullName evidence="9">Myo-inositol-hexaphosphate 3-phosphohydrolase A</fullName>
    </alternativeName>
</protein>
<comment type="catalytic activity">
    <reaction evidence="13">
        <text>1D-myo-inositol 1,2,6-trisphosphate + H2O = 1D-myo-inositol 1,2-bisphosphate + phosphate</text>
        <dbReference type="Rhea" id="RHEA:77131"/>
        <dbReference type="ChEBI" id="CHEBI:15377"/>
        <dbReference type="ChEBI" id="CHEBI:43474"/>
        <dbReference type="ChEBI" id="CHEBI:195537"/>
        <dbReference type="ChEBI" id="CHEBI:195539"/>
    </reaction>
    <physiologicalReaction direction="left-to-right" evidence="13">
        <dbReference type="Rhea" id="RHEA:77132"/>
    </physiologicalReaction>
</comment>
<feature type="disulfide bond" evidence="19">
    <location>
        <begin position="29"/>
        <end position="369"/>
    </location>
</feature>